<dbReference type="Gene3D" id="3.30.1230.10">
    <property type="entry name" value="YlxR-like"/>
    <property type="match status" value="1"/>
</dbReference>
<dbReference type="CDD" id="cd00279">
    <property type="entry name" value="YlxR"/>
    <property type="match status" value="1"/>
</dbReference>
<dbReference type="PANTHER" id="PTHR34215:SF1">
    <property type="entry name" value="YLXR DOMAIN-CONTAINING PROTEIN"/>
    <property type="match status" value="1"/>
</dbReference>
<organism evidence="4 5">
    <name type="scientific">Aurantimonas manganoxydans (strain ATCC BAA-1229 / DSM 21871 / SI85-9A1)</name>
    <dbReference type="NCBI Taxonomy" id="287752"/>
    <lineage>
        <taxon>Bacteria</taxon>
        <taxon>Pseudomonadati</taxon>
        <taxon>Pseudomonadota</taxon>
        <taxon>Alphaproteobacteria</taxon>
        <taxon>Hyphomicrobiales</taxon>
        <taxon>Aurantimonadaceae</taxon>
        <taxon>Aurantimonas</taxon>
    </lineage>
</organism>
<reference evidence="4 5" key="1">
    <citation type="journal article" date="2008" name="Appl. Environ. Microbiol.">
        <title>Genomic insights into Mn(II) oxidation by the marine alphaproteobacterium Aurantimonas sp. strain SI85-9A1.</title>
        <authorList>
            <person name="Dick G.J."/>
            <person name="Podell S."/>
            <person name="Johnson H.A."/>
            <person name="Rivera-Espinoza Y."/>
            <person name="Bernier-Latmani R."/>
            <person name="McCarthy J.K."/>
            <person name="Torpey J.W."/>
            <person name="Clement B.G."/>
            <person name="Gaasterland T."/>
            <person name="Tebo B.M."/>
        </authorList>
    </citation>
    <scope>NUCLEOTIDE SEQUENCE [LARGE SCALE GENOMIC DNA]</scope>
    <source>
        <strain evidence="4 5">SI85-9A1</strain>
    </source>
</reference>
<dbReference type="OrthoDB" id="9799836at2"/>
<evidence type="ECO:0008006" key="6">
    <source>
        <dbReference type="Google" id="ProtNLM"/>
    </source>
</evidence>
<accession>Q1YFG0</accession>
<protein>
    <recommendedName>
        <fullName evidence="6">YlxR domain-containing protein</fullName>
    </recommendedName>
</protein>
<evidence type="ECO:0000313" key="4">
    <source>
        <dbReference type="EMBL" id="EAS49013.1"/>
    </source>
</evidence>
<keyword evidence="5" id="KW-1185">Reference proteome</keyword>
<dbReference type="Pfam" id="PF01248">
    <property type="entry name" value="Ribosomal_L7Ae"/>
    <property type="match status" value="1"/>
</dbReference>
<feature type="compositionally biased region" description="Low complexity" evidence="1">
    <location>
        <begin position="209"/>
        <end position="220"/>
    </location>
</feature>
<feature type="domain" description="Ribosomal protein eL8/eL30/eS12/Gadd45" evidence="2">
    <location>
        <begin position="100"/>
        <end position="178"/>
    </location>
</feature>
<dbReference type="AlphaFoldDB" id="Q1YFG0"/>
<gene>
    <name evidence="4" type="ORF">SI859A1_03221</name>
</gene>
<dbReference type="Proteomes" id="UP000000321">
    <property type="component" value="Unassembled WGS sequence"/>
</dbReference>
<evidence type="ECO:0000313" key="5">
    <source>
        <dbReference type="Proteomes" id="UP000000321"/>
    </source>
</evidence>
<dbReference type="Pfam" id="PF04296">
    <property type="entry name" value="YlxR"/>
    <property type="match status" value="1"/>
</dbReference>
<dbReference type="InterPro" id="IPR035931">
    <property type="entry name" value="YlxR-like_sf"/>
</dbReference>
<dbReference type="InterPro" id="IPR004038">
    <property type="entry name" value="Ribosomal_eL8/eL30/eS12/Gad45"/>
</dbReference>
<dbReference type="InterPro" id="IPR037465">
    <property type="entry name" value="YlxR"/>
</dbReference>
<evidence type="ECO:0000259" key="2">
    <source>
        <dbReference type="Pfam" id="PF01248"/>
    </source>
</evidence>
<comment type="caution">
    <text evidence="4">The sequence shown here is derived from an EMBL/GenBank/DDBJ whole genome shotgun (WGS) entry which is preliminary data.</text>
</comment>
<evidence type="ECO:0000256" key="1">
    <source>
        <dbReference type="SAM" id="MobiDB-lite"/>
    </source>
</evidence>
<dbReference type="SUPFAM" id="SSF64376">
    <property type="entry name" value="YlxR-like"/>
    <property type="match status" value="1"/>
</dbReference>
<name>Q1YFG0_AURMS</name>
<dbReference type="BioCyc" id="AURANTIMONAS:SI859A1_03221-MONOMER"/>
<dbReference type="PANTHER" id="PTHR34215">
    <property type="entry name" value="BLL0784 PROTEIN"/>
    <property type="match status" value="1"/>
</dbReference>
<evidence type="ECO:0000259" key="3">
    <source>
        <dbReference type="Pfam" id="PF04296"/>
    </source>
</evidence>
<feature type="domain" description="YlxR" evidence="3">
    <location>
        <begin position="16"/>
        <end position="86"/>
    </location>
</feature>
<dbReference type="EMBL" id="AAPJ01000006">
    <property type="protein sequence ID" value="EAS49013.1"/>
    <property type="molecule type" value="Genomic_DNA"/>
</dbReference>
<proteinExistence type="predicted"/>
<dbReference type="Gene3D" id="3.30.1330.30">
    <property type="match status" value="1"/>
</dbReference>
<sequence>MTEDAGDEAEVELNDRTCIVSRRTCEPADLIRFVRGPDGAVVPDLRRRLPGRGAHVSLDRTLVDEAVRRKLFARAFRAQVTGPADLGDQVDGLLAKSALGALGLARKAGQLVTGATKVDTAIRSGRALMVIHARDAAPDGIRKLDAARRAVAATGGTEISSLRLLDADELGLAFGQGNVIHAAILAGGAGSAAATCLRALATYRGEGSGSVSGAPAGSAGHVTDTGNDMGAPLQRRSGQDEGRGLDPAQEAEA</sequence>
<dbReference type="NCBIfam" id="NF006622">
    <property type="entry name" value="PRK09190.1"/>
    <property type="match status" value="1"/>
</dbReference>
<dbReference type="InterPro" id="IPR029064">
    <property type="entry name" value="Ribosomal_eL30-like_sf"/>
</dbReference>
<dbReference type="HOGENOM" id="CLU_091016_1_0_5"/>
<feature type="region of interest" description="Disordered" evidence="1">
    <location>
        <begin position="208"/>
        <end position="253"/>
    </location>
</feature>
<dbReference type="SUPFAM" id="SSF55315">
    <property type="entry name" value="L30e-like"/>
    <property type="match status" value="1"/>
</dbReference>
<dbReference type="InterPro" id="IPR007393">
    <property type="entry name" value="YlxR_dom"/>
</dbReference>